<dbReference type="AlphaFoldDB" id="A0A0S4JS59"/>
<reference evidence="3" key="1">
    <citation type="submission" date="2015-09" db="EMBL/GenBank/DDBJ databases">
        <authorList>
            <consortium name="Pathogen Informatics"/>
        </authorList>
    </citation>
    <scope>NUCLEOTIDE SEQUENCE [LARGE SCALE GENOMIC DNA]</scope>
    <source>
        <strain evidence="3">Lake Konstanz</strain>
    </source>
</reference>
<feature type="transmembrane region" description="Helical" evidence="1">
    <location>
        <begin position="31"/>
        <end position="51"/>
    </location>
</feature>
<evidence type="ECO:0000313" key="2">
    <source>
        <dbReference type="EMBL" id="CUG92166.1"/>
    </source>
</evidence>
<keyword evidence="1" id="KW-0472">Membrane</keyword>
<dbReference type="Proteomes" id="UP000051952">
    <property type="component" value="Unassembled WGS sequence"/>
</dbReference>
<accession>A0A0S4JS59</accession>
<gene>
    <name evidence="2" type="ORF">BSAL_35850</name>
</gene>
<keyword evidence="1" id="KW-1133">Transmembrane helix</keyword>
<evidence type="ECO:0000313" key="3">
    <source>
        <dbReference type="Proteomes" id="UP000051952"/>
    </source>
</evidence>
<keyword evidence="3" id="KW-1185">Reference proteome</keyword>
<name>A0A0S4JS59_BODSA</name>
<proteinExistence type="predicted"/>
<evidence type="ECO:0000256" key="1">
    <source>
        <dbReference type="SAM" id="Phobius"/>
    </source>
</evidence>
<dbReference type="VEuPathDB" id="TriTrypDB:BSAL_35850"/>
<dbReference type="EMBL" id="CYKH01002012">
    <property type="protein sequence ID" value="CUG92166.1"/>
    <property type="molecule type" value="Genomic_DNA"/>
</dbReference>
<protein>
    <submittedName>
        <fullName evidence="2">Transmembrane protein, putative</fullName>
    </submittedName>
</protein>
<organism evidence="2 3">
    <name type="scientific">Bodo saltans</name>
    <name type="common">Flagellated protozoan</name>
    <dbReference type="NCBI Taxonomy" id="75058"/>
    <lineage>
        <taxon>Eukaryota</taxon>
        <taxon>Discoba</taxon>
        <taxon>Euglenozoa</taxon>
        <taxon>Kinetoplastea</taxon>
        <taxon>Metakinetoplastina</taxon>
        <taxon>Eubodonida</taxon>
        <taxon>Bodonidae</taxon>
        <taxon>Bodo</taxon>
    </lineage>
</organism>
<sequence length="144" mass="15886">MKNVSDATTNQPKISKQEYVRGFFTAEVLKVAWINLVCGGLLGVGIGFVPVHTTFMTISKNCTLYASPEACSSVTGTSRHWGLSNMSLVDECLFDDVFDCRTFDHTSADACATGAAYCTWSYDDHLCQHSAWGFRFRSLVFVDS</sequence>
<keyword evidence="1 2" id="KW-0812">Transmembrane</keyword>